<gene>
    <name evidence="3" type="ORF">EDC22_10862</name>
</gene>
<proteinExistence type="inferred from homology"/>
<comment type="pathway">
    <text evidence="2">Glycan biosynthesis; trehalose biosynthesis.</text>
</comment>
<sequence>MSGHDIGLPAPNSGWALFLDFDGTLVEIAERPDAIRVERRLAGTLGRLSGLLGGAVAIVSGRPLAEIDRHLSPARLPAAGLHGLELRPRPDRPGRSRRAGAIPQQVVARLEDFAGRAGLLLEHKGPAMALHYRNRPDLADLCRSVVREAVRDLPDLHVLDGKMVLEVKPAGGDKGRAVRAFMQHAPFRGRVPVFVGDDITDEDGFRAVNELGGFGVKVGAGPTLARYRADSVPELRAWLERAVSCLANGAGKGVEG</sequence>
<dbReference type="SUPFAM" id="SSF56784">
    <property type="entry name" value="HAD-like"/>
    <property type="match status" value="1"/>
</dbReference>
<dbReference type="Gene3D" id="3.40.50.1000">
    <property type="entry name" value="HAD superfamily/HAD-like"/>
    <property type="match status" value="1"/>
</dbReference>
<name>A0A4R3M617_9HYPH</name>
<dbReference type="PANTHER" id="PTHR43768:SF3">
    <property type="entry name" value="TREHALOSE 6-PHOSPHATE PHOSPHATASE"/>
    <property type="match status" value="1"/>
</dbReference>
<protein>
    <recommendedName>
        <fullName evidence="2">Trehalose 6-phosphate phosphatase</fullName>
        <ecNumber evidence="2">3.1.3.12</ecNumber>
    </recommendedName>
</protein>
<dbReference type="InterPro" id="IPR003337">
    <property type="entry name" value="Trehalose_PPase"/>
</dbReference>
<evidence type="ECO:0000256" key="2">
    <source>
        <dbReference type="RuleBase" id="RU361117"/>
    </source>
</evidence>
<dbReference type="NCBIfam" id="TIGR00685">
    <property type="entry name" value="T6PP"/>
    <property type="match status" value="1"/>
</dbReference>
<dbReference type="CDD" id="cd01627">
    <property type="entry name" value="HAD_TPP"/>
    <property type="match status" value="1"/>
</dbReference>
<comment type="caution">
    <text evidence="3">The sequence shown here is derived from an EMBL/GenBank/DDBJ whole genome shotgun (WGS) entry which is preliminary data.</text>
</comment>
<dbReference type="Pfam" id="PF02358">
    <property type="entry name" value="Trehalose_PPase"/>
    <property type="match status" value="1"/>
</dbReference>
<dbReference type="InterPro" id="IPR036412">
    <property type="entry name" value="HAD-like_sf"/>
</dbReference>
<dbReference type="Gene3D" id="3.30.70.1020">
    <property type="entry name" value="Trehalose-6-phosphate phosphatase related protein, domain 2"/>
    <property type="match status" value="1"/>
</dbReference>
<dbReference type="PANTHER" id="PTHR43768">
    <property type="entry name" value="TREHALOSE 6-PHOSPHATE PHOSPHATASE"/>
    <property type="match status" value="1"/>
</dbReference>
<evidence type="ECO:0000256" key="1">
    <source>
        <dbReference type="ARBA" id="ARBA00022801"/>
    </source>
</evidence>
<comment type="catalytic activity">
    <reaction evidence="2">
        <text>alpha,alpha-trehalose 6-phosphate + H2O = alpha,alpha-trehalose + phosphate</text>
        <dbReference type="Rhea" id="RHEA:23420"/>
        <dbReference type="ChEBI" id="CHEBI:15377"/>
        <dbReference type="ChEBI" id="CHEBI:16551"/>
        <dbReference type="ChEBI" id="CHEBI:43474"/>
        <dbReference type="ChEBI" id="CHEBI:58429"/>
        <dbReference type="EC" id="3.1.3.12"/>
    </reaction>
</comment>
<keyword evidence="2" id="KW-0479">Metal-binding</keyword>
<organism evidence="3 4">
    <name type="scientific">Tepidamorphus gemmatus</name>
    <dbReference type="NCBI Taxonomy" id="747076"/>
    <lineage>
        <taxon>Bacteria</taxon>
        <taxon>Pseudomonadati</taxon>
        <taxon>Pseudomonadota</taxon>
        <taxon>Alphaproteobacteria</taxon>
        <taxon>Hyphomicrobiales</taxon>
        <taxon>Tepidamorphaceae</taxon>
        <taxon>Tepidamorphus</taxon>
    </lineage>
</organism>
<evidence type="ECO:0000313" key="4">
    <source>
        <dbReference type="Proteomes" id="UP000295678"/>
    </source>
</evidence>
<dbReference type="InterPro" id="IPR023214">
    <property type="entry name" value="HAD_sf"/>
</dbReference>
<dbReference type="GO" id="GO:0046872">
    <property type="term" value="F:metal ion binding"/>
    <property type="evidence" value="ECO:0007669"/>
    <property type="project" value="UniProtKB-KW"/>
</dbReference>
<dbReference type="Proteomes" id="UP000295678">
    <property type="component" value="Unassembled WGS sequence"/>
</dbReference>
<comment type="cofactor">
    <cofactor evidence="2">
        <name>Mg(2+)</name>
        <dbReference type="ChEBI" id="CHEBI:18420"/>
    </cofactor>
</comment>
<dbReference type="UniPathway" id="UPA00299"/>
<dbReference type="InterPro" id="IPR044651">
    <property type="entry name" value="OTSB-like"/>
</dbReference>
<reference evidence="3 4" key="1">
    <citation type="submission" date="2019-03" db="EMBL/GenBank/DDBJ databases">
        <title>Genomic Encyclopedia of Type Strains, Phase IV (KMG-IV): sequencing the most valuable type-strain genomes for metagenomic binning, comparative biology and taxonomic classification.</title>
        <authorList>
            <person name="Goeker M."/>
        </authorList>
    </citation>
    <scope>NUCLEOTIDE SEQUENCE [LARGE SCALE GENOMIC DNA]</scope>
    <source>
        <strain evidence="3 4">DSM 19345</strain>
    </source>
</reference>
<keyword evidence="2" id="KW-0460">Magnesium</keyword>
<accession>A0A4R3M617</accession>
<dbReference type="RefSeq" id="WP_132807160.1">
    <property type="nucleotide sequence ID" value="NZ_SMAK01000008.1"/>
</dbReference>
<dbReference type="GO" id="GO:0004805">
    <property type="term" value="F:trehalose-phosphatase activity"/>
    <property type="evidence" value="ECO:0007669"/>
    <property type="project" value="UniProtKB-EC"/>
</dbReference>
<dbReference type="EC" id="3.1.3.12" evidence="2"/>
<comment type="function">
    <text evidence="2">Removes the phosphate from trehalose 6-phosphate to produce free trehalose.</text>
</comment>
<evidence type="ECO:0000313" key="3">
    <source>
        <dbReference type="EMBL" id="TCT08750.1"/>
    </source>
</evidence>
<dbReference type="OrthoDB" id="9814913at2"/>
<comment type="similarity">
    <text evidence="2">Belongs to the trehalose phosphatase family.</text>
</comment>
<dbReference type="EMBL" id="SMAK01000008">
    <property type="protein sequence ID" value="TCT08750.1"/>
    <property type="molecule type" value="Genomic_DNA"/>
</dbReference>
<keyword evidence="4" id="KW-1185">Reference proteome</keyword>
<dbReference type="GO" id="GO:0005992">
    <property type="term" value="P:trehalose biosynthetic process"/>
    <property type="evidence" value="ECO:0007669"/>
    <property type="project" value="UniProtKB-UniPathway"/>
</dbReference>
<dbReference type="AlphaFoldDB" id="A0A4R3M617"/>
<keyword evidence="1 2" id="KW-0378">Hydrolase</keyword>